<keyword evidence="2" id="KW-1185">Reference proteome</keyword>
<evidence type="ECO:0000313" key="1">
    <source>
        <dbReference type="EMBL" id="GFN83275.1"/>
    </source>
</evidence>
<dbReference type="EMBL" id="BLXT01001120">
    <property type="protein sequence ID" value="GFN83275.1"/>
    <property type="molecule type" value="Genomic_DNA"/>
</dbReference>
<accession>A0AAV3YLK0</accession>
<name>A0AAV3YLK0_9GAST</name>
<proteinExistence type="predicted"/>
<protein>
    <submittedName>
        <fullName evidence="1">Uncharacterized protein</fullName>
    </submittedName>
</protein>
<comment type="caution">
    <text evidence="1">The sequence shown here is derived from an EMBL/GenBank/DDBJ whole genome shotgun (WGS) entry which is preliminary data.</text>
</comment>
<dbReference type="Proteomes" id="UP000735302">
    <property type="component" value="Unassembled WGS sequence"/>
</dbReference>
<reference evidence="1 2" key="1">
    <citation type="journal article" date="2021" name="Elife">
        <title>Chloroplast acquisition without the gene transfer in kleptoplastic sea slugs, Plakobranchus ocellatus.</title>
        <authorList>
            <person name="Maeda T."/>
            <person name="Takahashi S."/>
            <person name="Yoshida T."/>
            <person name="Shimamura S."/>
            <person name="Takaki Y."/>
            <person name="Nagai Y."/>
            <person name="Toyoda A."/>
            <person name="Suzuki Y."/>
            <person name="Arimoto A."/>
            <person name="Ishii H."/>
            <person name="Satoh N."/>
            <person name="Nishiyama T."/>
            <person name="Hasebe M."/>
            <person name="Maruyama T."/>
            <person name="Minagawa J."/>
            <person name="Obokata J."/>
            <person name="Shigenobu S."/>
        </authorList>
    </citation>
    <scope>NUCLEOTIDE SEQUENCE [LARGE SCALE GENOMIC DNA]</scope>
</reference>
<sequence>MTRNITVCNRGGVEGCRANLRWLCVCGVGLYEDNLDFITSPKLAWSPCTASRECTPHATCRNNRDVNTVAHSSAGEGGVLMGRQAREWNTLVSM</sequence>
<gene>
    <name evidence="1" type="ORF">PoB_000978100</name>
</gene>
<organism evidence="1 2">
    <name type="scientific">Plakobranchus ocellatus</name>
    <dbReference type="NCBI Taxonomy" id="259542"/>
    <lineage>
        <taxon>Eukaryota</taxon>
        <taxon>Metazoa</taxon>
        <taxon>Spiralia</taxon>
        <taxon>Lophotrochozoa</taxon>
        <taxon>Mollusca</taxon>
        <taxon>Gastropoda</taxon>
        <taxon>Heterobranchia</taxon>
        <taxon>Euthyneura</taxon>
        <taxon>Panpulmonata</taxon>
        <taxon>Sacoglossa</taxon>
        <taxon>Placobranchoidea</taxon>
        <taxon>Plakobranchidae</taxon>
        <taxon>Plakobranchus</taxon>
    </lineage>
</organism>
<evidence type="ECO:0000313" key="2">
    <source>
        <dbReference type="Proteomes" id="UP000735302"/>
    </source>
</evidence>
<dbReference type="AlphaFoldDB" id="A0AAV3YLK0"/>